<dbReference type="EMBL" id="CP055156">
    <property type="protein sequence ID" value="QNF31522.1"/>
    <property type="molecule type" value="Genomic_DNA"/>
</dbReference>
<accession>A0A7G7G2Y8</accession>
<name>A0A7G7G2Y8_9BACT</name>
<dbReference type="AlphaFoldDB" id="A0A7G7G2Y8"/>
<dbReference type="Gene3D" id="1.50.10.100">
    <property type="entry name" value="Chondroitin AC/alginate lyase"/>
    <property type="match status" value="1"/>
</dbReference>
<dbReference type="GO" id="GO:0016829">
    <property type="term" value="F:lyase activity"/>
    <property type="evidence" value="ECO:0007669"/>
    <property type="project" value="UniProtKB-KW"/>
</dbReference>
<dbReference type="Proteomes" id="UP000515237">
    <property type="component" value="Chromosome"/>
</dbReference>
<keyword evidence="1" id="KW-0732">Signal</keyword>
<sequence>MRKTLLNLSFLLVLTFVLTFNVSAQVKPNTFLINGELLLQNKLKITAKNQGHLAALKVLVSSSAPVLNRVPYTVVSKTITPPSGDNHDYMSLAPYWWPNPKTVTGLPYIQKDGQTNPQVNQVKDNTYLRALCQDVRLLGLAYYYTNEEKYAQKATELLQVFFLNSATRMNPNLKYAQTIRGDLKVYGTCTVDTEHFPELIDGVQLLAGSKSWTSANHEALQSWFNQYLNWMLTSEWGKKASIAPNNIGTYYDLQVVTYALFVGNKTLAKSILDNQTIKRMETQLGANNEQVLEVARTNAWTYCNKNLDGWFCLASAAENVGLNLWDYTSTSGKSLKKAFQWMLPYGSKTKAWPYQQIGTFKPEYLTPIARIASSIYKDINLDSQLATTHTRFMAGAYLELLTSRYY</sequence>
<evidence type="ECO:0000313" key="5">
    <source>
        <dbReference type="Proteomes" id="UP000515237"/>
    </source>
</evidence>
<dbReference type="InterPro" id="IPR008929">
    <property type="entry name" value="Chondroitin_lyas"/>
</dbReference>
<keyword evidence="2 4" id="KW-0456">Lyase</keyword>
<protein>
    <submittedName>
        <fullName evidence="4">Alginate lyase family protein</fullName>
    </submittedName>
</protein>
<keyword evidence="5" id="KW-1185">Reference proteome</keyword>
<dbReference type="Pfam" id="PF05426">
    <property type="entry name" value="Alginate_lyase"/>
    <property type="match status" value="1"/>
</dbReference>
<dbReference type="RefSeq" id="WP_185272296.1">
    <property type="nucleotide sequence ID" value="NZ_CP055156.1"/>
</dbReference>
<evidence type="ECO:0000256" key="1">
    <source>
        <dbReference type="ARBA" id="ARBA00022729"/>
    </source>
</evidence>
<evidence type="ECO:0000259" key="3">
    <source>
        <dbReference type="Pfam" id="PF05426"/>
    </source>
</evidence>
<dbReference type="InterPro" id="IPR008397">
    <property type="entry name" value="Alginate_lyase_dom"/>
</dbReference>
<evidence type="ECO:0000256" key="2">
    <source>
        <dbReference type="ARBA" id="ARBA00023239"/>
    </source>
</evidence>
<organism evidence="4 5">
    <name type="scientific">Adhaeribacter swui</name>
    <dbReference type="NCBI Taxonomy" id="2086471"/>
    <lineage>
        <taxon>Bacteria</taxon>
        <taxon>Pseudomonadati</taxon>
        <taxon>Bacteroidota</taxon>
        <taxon>Cytophagia</taxon>
        <taxon>Cytophagales</taxon>
        <taxon>Hymenobacteraceae</taxon>
        <taxon>Adhaeribacter</taxon>
    </lineage>
</organism>
<dbReference type="SUPFAM" id="SSF48230">
    <property type="entry name" value="Chondroitin AC/alginate lyase"/>
    <property type="match status" value="1"/>
</dbReference>
<evidence type="ECO:0000313" key="4">
    <source>
        <dbReference type="EMBL" id="QNF31522.1"/>
    </source>
</evidence>
<feature type="domain" description="Alginate lyase" evidence="3">
    <location>
        <begin position="74"/>
        <end position="352"/>
    </location>
</feature>
<proteinExistence type="predicted"/>
<dbReference type="KEGG" id="aswu:HUW51_01820"/>
<dbReference type="GO" id="GO:0042597">
    <property type="term" value="C:periplasmic space"/>
    <property type="evidence" value="ECO:0007669"/>
    <property type="project" value="InterPro"/>
</dbReference>
<gene>
    <name evidence="4" type="ORF">HUW51_01820</name>
</gene>
<reference evidence="4 5" key="1">
    <citation type="journal article" date="2018" name="Int. J. Syst. Evol. Microbiol.">
        <title>Adhaeribacter swui sp. nov., isolated from wet mud.</title>
        <authorList>
            <person name="Kim D.U."/>
            <person name="Kim K.W."/>
            <person name="Kang M.S."/>
            <person name="Kim J.Y."/>
            <person name="Jang J.H."/>
            <person name="Kim M.K."/>
        </authorList>
    </citation>
    <scope>NUCLEOTIDE SEQUENCE [LARGE SCALE GENOMIC DNA]</scope>
    <source>
        <strain evidence="4 5">KCTC 52873</strain>
    </source>
</reference>